<keyword evidence="3" id="KW-1133">Transmembrane helix</keyword>
<dbReference type="STRING" id="161896.UL81_00625"/>
<feature type="transmembrane region" description="Helical" evidence="3">
    <location>
        <begin position="37"/>
        <end position="56"/>
    </location>
</feature>
<dbReference type="EC" id="3.4.22.70" evidence="4"/>
<organism evidence="4 5">
    <name type="scientific">Corynebacterium camporealensis</name>
    <dbReference type="NCBI Taxonomy" id="161896"/>
    <lineage>
        <taxon>Bacteria</taxon>
        <taxon>Bacillati</taxon>
        <taxon>Actinomycetota</taxon>
        <taxon>Actinomycetes</taxon>
        <taxon>Mycobacteriales</taxon>
        <taxon>Corynebacteriaceae</taxon>
        <taxon>Corynebacterium</taxon>
    </lineage>
</organism>
<feature type="compositionally biased region" description="Acidic residues" evidence="2">
    <location>
        <begin position="314"/>
        <end position="335"/>
    </location>
</feature>
<dbReference type="InterPro" id="IPR023365">
    <property type="entry name" value="Sortase_dom-sf"/>
</dbReference>
<evidence type="ECO:0000256" key="3">
    <source>
        <dbReference type="SAM" id="Phobius"/>
    </source>
</evidence>
<accession>A0A0F6QUA0</accession>
<dbReference type="NCBIfam" id="NF033745">
    <property type="entry name" value="class_C_sortase"/>
    <property type="match status" value="1"/>
</dbReference>
<feature type="transmembrane region" description="Helical" evidence="3">
    <location>
        <begin position="282"/>
        <end position="302"/>
    </location>
</feature>
<dbReference type="CDD" id="cd05827">
    <property type="entry name" value="Sortase_C"/>
    <property type="match status" value="1"/>
</dbReference>
<evidence type="ECO:0000256" key="1">
    <source>
        <dbReference type="ARBA" id="ARBA00022801"/>
    </source>
</evidence>
<dbReference type="Proteomes" id="UP000033566">
    <property type="component" value="Chromosome"/>
</dbReference>
<dbReference type="AlphaFoldDB" id="A0A0F6QUA0"/>
<feature type="region of interest" description="Disordered" evidence="2">
    <location>
        <begin position="308"/>
        <end position="335"/>
    </location>
</feature>
<dbReference type="EMBL" id="CP011311">
    <property type="protein sequence ID" value="AKE38117.1"/>
    <property type="molecule type" value="Genomic_DNA"/>
</dbReference>
<protein>
    <submittedName>
        <fullName evidence="4">Sortase family protein, LPXTG-site transpeptidase</fullName>
        <ecNumber evidence="4">3.4.22.70</ecNumber>
    </submittedName>
</protein>
<name>A0A0F6QUA0_9CORY</name>
<reference evidence="4 5" key="1">
    <citation type="journal article" date="2015" name="Genome Announc.">
        <title>Complete Genome Sequence of Corynebacterium camporealensis DSM 44610, Isolated from the Milk of a Manchega Sheep with Subclinical Mastitis.</title>
        <authorList>
            <person name="Ruckert C."/>
            <person name="Albersmeier A."/>
            <person name="Winkler A."/>
            <person name="Tauch A."/>
        </authorList>
    </citation>
    <scope>NUCLEOTIDE SEQUENCE [LARGE SCALE GENOMIC DNA]</scope>
    <source>
        <strain evidence="4 5">DSM 44610</strain>
    </source>
</reference>
<dbReference type="GO" id="GO:0016787">
    <property type="term" value="F:hydrolase activity"/>
    <property type="evidence" value="ECO:0007669"/>
    <property type="project" value="UniProtKB-KW"/>
</dbReference>
<dbReference type="Gene3D" id="2.40.260.10">
    <property type="entry name" value="Sortase"/>
    <property type="match status" value="1"/>
</dbReference>
<keyword evidence="5" id="KW-1185">Reference proteome</keyword>
<dbReference type="HOGENOM" id="CLU_045680_1_2_11"/>
<dbReference type="KEGG" id="ccj:UL81_00625"/>
<keyword evidence="1 4" id="KW-0378">Hydrolase</keyword>
<keyword evidence="3" id="KW-0812">Transmembrane</keyword>
<dbReference type="NCBIfam" id="TIGR01076">
    <property type="entry name" value="sortase_fam"/>
    <property type="match status" value="1"/>
</dbReference>
<evidence type="ECO:0000256" key="2">
    <source>
        <dbReference type="SAM" id="MobiDB-lite"/>
    </source>
</evidence>
<proteinExistence type="predicted"/>
<sequence>MTMTMPGGEPNRRSGSGATAVKARHAKKEEMSLFRRVFLPVLLILVGLSVMLYPVVATQWNNHVQRQIADRYDESMREQQENDPEALIRAVEEAREYNAANKGGPILDPWLARVSKDNEAYQEYLDHLKGASAMSQVTIPSIDSKLPVYHGTDEETLQKGLGHLFGSALPVGGEGNHTVITGHTGLTNATLWDNLIDVKEGDAIYVSTFGEKMKYEVYDIDVVLPEETDSLGDQEGRDLLTLITCTPYGINTHRLLVHAERVPMDEEDLQALEDASGFKMQWWMWLVVAAAALVLLLLIWWIRRQAKKNKSEEDAAEANDEAAEAEAGAEIDEEN</sequence>
<dbReference type="PATRIC" id="fig|161896.4.peg.125"/>
<dbReference type="Pfam" id="PF04203">
    <property type="entry name" value="Sortase"/>
    <property type="match status" value="1"/>
</dbReference>
<keyword evidence="3" id="KW-0472">Membrane</keyword>
<dbReference type="InterPro" id="IPR005754">
    <property type="entry name" value="Sortase"/>
</dbReference>
<dbReference type="InterPro" id="IPR042002">
    <property type="entry name" value="Sortase_C"/>
</dbReference>
<dbReference type="SUPFAM" id="SSF63817">
    <property type="entry name" value="Sortase"/>
    <property type="match status" value="1"/>
</dbReference>
<evidence type="ECO:0000313" key="5">
    <source>
        <dbReference type="Proteomes" id="UP000033566"/>
    </source>
</evidence>
<gene>
    <name evidence="4" type="primary">srtA</name>
    <name evidence="4" type="ORF">UL81_00625</name>
</gene>
<dbReference type="RefSeq" id="WP_407921715.1">
    <property type="nucleotide sequence ID" value="NZ_CP011311.1"/>
</dbReference>
<evidence type="ECO:0000313" key="4">
    <source>
        <dbReference type="EMBL" id="AKE38117.1"/>
    </source>
</evidence>